<organism evidence="1 3">
    <name type="scientific">Medicago truncatula</name>
    <name type="common">Barrel medic</name>
    <name type="synonym">Medicago tribuloides</name>
    <dbReference type="NCBI Taxonomy" id="3880"/>
    <lineage>
        <taxon>Eukaryota</taxon>
        <taxon>Viridiplantae</taxon>
        <taxon>Streptophyta</taxon>
        <taxon>Embryophyta</taxon>
        <taxon>Tracheophyta</taxon>
        <taxon>Spermatophyta</taxon>
        <taxon>Magnoliopsida</taxon>
        <taxon>eudicotyledons</taxon>
        <taxon>Gunneridae</taxon>
        <taxon>Pentapetalae</taxon>
        <taxon>rosids</taxon>
        <taxon>fabids</taxon>
        <taxon>Fabales</taxon>
        <taxon>Fabaceae</taxon>
        <taxon>Papilionoideae</taxon>
        <taxon>50 kb inversion clade</taxon>
        <taxon>NPAAA clade</taxon>
        <taxon>Hologalegina</taxon>
        <taxon>IRL clade</taxon>
        <taxon>Trifolieae</taxon>
        <taxon>Medicago</taxon>
    </lineage>
</organism>
<dbReference type="Proteomes" id="UP000002051">
    <property type="component" value="Chromosome 3"/>
</dbReference>
<dbReference type="EMBL" id="CM001219">
    <property type="protein sequence ID" value="KEH33885.1"/>
    <property type="molecule type" value="Genomic_DNA"/>
</dbReference>
<dbReference type="AlphaFoldDB" id="A0A072V6X5"/>
<dbReference type="EnsemblPlants" id="KEH33885">
    <property type="protein sequence ID" value="KEH33885"/>
    <property type="gene ID" value="MTR_3g053370"/>
</dbReference>
<reference evidence="1 3" key="1">
    <citation type="journal article" date="2011" name="Nature">
        <title>The Medicago genome provides insight into the evolution of rhizobial symbioses.</title>
        <authorList>
            <person name="Young N.D."/>
            <person name="Debelle F."/>
            <person name="Oldroyd G.E."/>
            <person name="Geurts R."/>
            <person name="Cannon S.B."/>
            <person name="Udvardi M.K."/>
            <person name="Benedito V.A."/>
            <person name="Mayer K.F."/>
            <person name="Gouzy J."/>
            <person name="Schoof H."/>
            <person name="Van de Peer Y."/>
            <person name="Proost S."/>
            <person name="Cook D.R."/>
            <person name="Meyers B.C."/>
            <person name="Spannagl M."/>
            <person name="Cheung F."/>
            <person name="De Mita S."/>
            <person name="Krishnakumar V."/>
            <person name="Gundlach H."/>
            <person name="Zhou S."/>
            <person name="Mudge J."/>
            <person name="Bharti A.K."/>
            <person name="Murray J.D."/>
            <person name="Naoumkina M.A."/>
            <person name="Rosen B."/>
            <person name="Silverstein K.A."/>
            <person name="Tang H."/>
            <person name="Rombauts S."/>
            <person name="Zhao P.X."/>
            <person name="Zhou P."/>
            <person name="Barbe V."/>
            <person name="Bardou P."/>
            <person name="Bechner M."/>
            <person name="Bellec A."/>
            <person name="Berger A."/>
            <person name="Berges H."/>
            <person name="Bidwell S."/>
            <person name="Bisseling T."/>
            <person name="Choisne N."/>
            <person name="Couloux A."/>
            <person name="Denny R."/>
            <person name="Deshpande S."/>
            <person name="Dai X."/>
            <person name="Doyle J.J."/>
            <person name="Dudez A.M."/>
            <person name="Farmer A.D."/>
            <person name="Fouteau S."/>
            <person name="Franken C."/>
            <person name="Gibelin C."/>
            <person name="Gish J."/>
            <person name="Goldstein S."/>
            <person name="Gonzalez A.J."/>
            <person name="Green P.J."/>
            <person name="Hallab A."/>
            <person name="Hartog M."/>
            <person name="Hua A."/>
            <person name="Humphray S.J."/>
            <person name="Jeong D.H."/>
            <person name="Jing Y."/>
            <person name="Jocker A."/>
            <person name="Kenton S.M."/>
            <person name="Kim D.J."/>
            <person name="Klee K."/>
            <person name="Lai H."/>
            <person name="Lang C."/>
            <person name="Lin S."/>
            <person name="Macmil S.L."/>
            <person name="Magdelenat G."/>
            <person name="Matthews L."/>
            <person name="McCorrison J."/>
            <person name="Monaghan E.L."/>
            <person name="Mun J.H."/>
            <person name="Najar F.Z."/>
            <person name="Nicholson C."/>
            <person name="Noirot C."/>
            <person name="O'Bleness M."/>
            <person name="Paule C.R."/>
            <person name="Poulain J."/>
            <person name="Prion F."/>
            <person name="Qin B."/>
            <person name="Qu C."/>
            <person name="Retzel E.F."/>
            <person name="Riddle C."/>
            <person name="Sallet E."/>
            <person name="Samain S."/>
            <person name="Samson N."/>
            <person name="Sanders I."/>
            <person name="Saurat O."/>
            <person name="Scarpelli C."/>
            <person name="Schiex T."/>
            <person name="Segurens B."/>
            <person name="Severin A.J."/>
            <person name="Sherrier D.J."/>
            <person name="Shi R."/>
            <person name="Sims S."/>
            <person name="Singer S.R."/>
            <person name="Sinharoy S."/>
            <person name="Sterck L."/>
            <person name="Viollet A."/>
            <person name="Wang B.B."/>
            <person name="Wang K."/>
            <person name="Wang M."/>
            <person name="Wang X."/>
            <person name="Warfsmann J."/>
            <person name="Weissenbach J."/>
            <person name="White D.D."/>
            <person name="White J.D."/>
            <person name="Wiley G.B."/>
            <person name="Wincker P."/>
            <person name="Xing Y."/>
            <person name="Yang L."/>
            <person name="Yao Z."/>
            <person name="Ying F."/>
            <person name="Zhai J."/>
            <person name="Zhou L."/>
            <person name="Zuber A."/>
            <person name="Denarie J."/>
            <person name="Dixon R.A."/>
            <person name="May G.D."/>
            <person name="Schwartz D.C."/>
            <person name="Rogers J."/>
            <person name="Quetier F."/>
            <person name="Town C.D."/>
            <person name="Roe B.A."/>
        </authorList>
    </citation>
    <scope>NUCLEOTIDE SEQUENCE [LARGE SCALE GENOMIC DNA]</scope>
    <source>
        <strain evidence="1">A17</strain>
        <strain evidence="2 3">cv. Jemalong A17</strain>
    </source>
</reference>
<evidence type="ECO:0000313" key="3">
    <source>
        <dbReference type="Proteomes" id="UP000002051"/>
    </source>
</evidence>
<reference evidence="1 3" key="2">
    <citation type="journal article" date="2014" name="BMC Genomics">
        <title>An improved genome release (version Mt4.0) for the model legume Medicago truncatula.</title>
        <authorList>
            <person name="Tang H."/>
            <person name="Krishnakumar V."/>
            <person name="Bidwell S."/>
            <person name="Rosen B."/>
            <person name="Chan A."/>
            <person name="Zhou S."/>
            <person name="Gentzbittel L."/>
            <person name="Childs K.L."/>
            <person name="Yandell M."/>
            <person name="Gundlach H."/>
            <person name="Mayer K.F."/>
            <person name="Schwartz D.C."/>
            <person name="Town C.D."/>
        </authorList>
    </citation>
    <scope>GENOME REANNOTATION</scope>
    <source>
        <strain evidence="1">A17</strain>
        <strain evidence="2 3">cv. Jemalong A17</strain>
    </source>
</reference>
<name>A0A072V6X5_MEDTR</name>
<reference evidence="2" key="3">
    <citation type="submission" date="2015-04" db="UniProtKB">
        <authorList>
            <consortium name="EnsemblPlants"/>
        </authorList>
    </citation>
    <scope>IDENTIFICATION</scope>
    <source>
        <strain evidence="2">cv. Jemalong A17</strain>
    </source>
</reference>
<dbReference type="HOGENOM" id="CLU_2889132_0_0_1"/>
<gene>
    <name evidence="1" type="ordered locus">MTR_3g053370</name>
</gene>
<accession>A0A072V6X5</accession>
<sequence length="63" mass="6794">MKKSLKAPCSCSGNVKQYEPGYTAPPPKKSKINVEAMSIRIDSVSQTPFCQKPGILASPVNQN</sequence>
<evidence type="ECO:0000313" key="1">
    <source>
        <dbReference type="EMBL" id="KEH33885.1"/>
    </source>
</evidence>
<proteinExistence type="predicted"/>
<keyword evidence="3" id="KW-1185">Reference proteome</keyword>
<evidence type="ECO:0000313" key="2">
    <source>
        <dbReference type="EnsemblPlants" id="KEH33885"/>
    </source>
</evidence>
<protein>
    <submittedName>
        <fullName evidence="1 2">Uncharacterized protein</fullName>
    </submittedName>
</protein>